<sequence length="570" mass="63550">MSSDEASLRVTYTSISSDYEESSDVCSPGVIVYEYDGLLMHLVDPPSLDYVHGPKEPENSDDGPTDYPADSRDNDEDDSSRDDVDDEDKEEASEEDEDEDEEEHLAPTGSIANSLAIDPVPSVEETEPFETDEFAVTPAPPAYRTNVRIAKIPEADIPPRKRLCLTAPTSRFEVGESLLATAARQPGLEAAHTTNYGFVDMVDDNPKHHVPREVRYGIHNTWDELVDVIQEGASTTLEGVNARVTELVETLERDTWDLYAHLDDVQDSQARLSDRVNILLKDRQIHQKTVILIEDEALKMPPRKGTRTRTTPATATITATILMTDAAIRVLIAQGAADALAEQTIQRNTNLNGDKSQGSGSGITRPVRPTRECTYTDCLKCQPLNFKGTEGVNTHVKIVGHDAAYNMPWKILMKMMTAKYYPQNEIKKLEIEIWNLKGHFKRECPKLKNKNHGNQGGNGNALAKVYVVGNVGTNSDLNVVIGTFLLKNRYAFILFDTSADRSFISTAFSSLFNITPTTLDHYYDVELADEKIIRINTIIRGCTLKFLNHPFNIDLMPMELGSFNIIDDIK</sequence>
<feature type="region of interest" description="Disordered" evidence="1">
    <location>
        <begin position="1"/>
        <end position="26"/>
    </location>
</feature>
<keyword evidence="2" id="KW-0808">Transferase</keyword>
<dbReference type="CDD" id="cd00303">
    <property type="entry name" value="retropepsin_like"/>
    <property type="match status" value="1"/>
</dbReference>
<evidence type="ECO:0000313" key="2">
    <source>
        <dbReference type="EMBL" id="GEX40815.1"/>
    </source>
</evidence>
<dbReference type="AlphaFoldDB" id="A0A699H5W1"/>
<reference evidence="2" key="1">
    <citation type="journal article" date="2019" name="Sci. Rep.">
        <title>Draft genome of Tanacetum cinerariifolium, the natural source of mosquito coil.</title>
        <authorList>
            <person name="Yamashiro T."/>
            <person name="Shiraishi A."/>
            <person name="Satake H."/>
            <person name="Nakayama K."/>
        </authorList>
    </citation>
    <scope>NUCLEOTIDE SEQUENCE</scope>
</reference>
<dbReference type="PANTHER" id="PTHR15503">
    <property type="entry name" value="LDOC1 RELATED"/>
    <property type="match status" value="1"/>
</dbReference>
<protein>
    <submittedName>
        <fullName evidence="2">Reverse transcriptase domain-containing protein</fullName>
    </submittedName>
</protein>
<organism evidence="2">
    <name type="scientific">Tanacetum cinerariifolium</name>
    <name type="common">Dalmatian daisy</name>
    <name type="synonym">Chrysanthemum cinerariifolium</name>
    <dbReference type="NCBI Taxonomy" id="118510"/>
    <lineage>
        <taxon>Eukaryota</taxon>
        <taxon>Viridiplantae</taxon>
        <taxon>Streptophyta</taxon>
        <taxon>Embryophyta</taxon>
        <taxon>Tracheophyta</taxon>
        <taxon>Spermatophyta</taxon>
        <taxon>Magnoliopsida</taxon>
        <taxon>eudicotyledons</taxon>
        <taxon>Gunneridae</taxon>
        <taxon>Pentapetalae</taxon>
        <taxon>asterids</taxon>
        <taxon>campanulids</taxon>
        <taxon>Asterales</taxon>
        <taxon>Asteraceae</taxon>
        <taxon>Asteroideae</taxon>
        <taxon>Anthemideae</taxon>
        <taxon>Anthemidinae</taxon>
        <taxon>Tanacetum</taxon>
    </lineage>
</organism>
<keyword evidence="2" id="KW-0695">RNA-directed DNA polymerase</keyword>
<dbReference type="GO" id="GO:0003964">
    <property type="term" value="F:RNA-directed DNA polymerase activity"/>
    <property type="evidence" value="ECO:0007669"/>
    <property type="project" value="UniProtKB-KW"/>
</dbReference>
<name>A0A699H5W1_TANCI</name>
<dbReference type="InterPro" id="IPR032567">
    <property type="entry name" value="RTL1-rel"/>
</dbReference>
<comment type="caution">
    <text evidence="2">The sequence shown here is derived from an EMBL/GenBank/DDBJ whole genome shotgun (WGS) entry which is preliminary data.</text>
</comment>
<dbReference type="Pfam" id="PF08284">
    <property type="entry name" value="RVP_2"/>
    <property type="match status" value="1"/>
</dbReference>
<accession>A0A699H5W1</accession>
<evidence type="ECO:0000256" key="1">
    <source>
        <dbReference type="SAM" id="MobiDB-lite"/>
    </source>
</evidence>
<feature type="region of interest" description="Disordered" evidence="1">
    <location>
        <begin position="44"/>
        <end position="116"/>
    </location>
</feature>
<dbReference type="PANTHER" id="PTHR15503:SF45">
    <property type="entry name" value="RNA-DIRECTED DNA POLYMERASE HOMOLOG"/>
    <property type="match status" value="1"/>
</dbReference>
<feature type="compositionally biased region" description="Acidic residues" evidence="1">
    <location>
        <begin position="73"/>
        <end position="103"/>
    </location>
</feature>
<dbReference type="EMBL" id="BKCJ010106592">
    <property type="protein sequence ID" value="GEX40815.1"/>
    <property type="molecule type" value="Genomic_DNA"/>
</dbReference>
<proteinExistence type="predicted"/>
<feature type="compositionally biased region" description="Polar residues" evidence="1">
    <location>
        <begin position="1"/>
        <end position="17"/>
    </location>
</feature>
<gene>
    <name evidence="2" type="ORF">Tci_312790</name>
</gene>
<keyword evidence="2" id="KW-0548">Nucleotidyltransferase</keyword>